<dbReference type="PROSITE" id="PS51257">
    <property type="entry name" value="PROKAR_LIPOPROTEIN"/>
    <property type="match status" value="1"/>
</dbReference>
<dbReference type="InterPro" id="IPR052527">
    <property type="entry name" value="Metal_cation-efflux_comp"/>
</dbReference>
<dbReference type="OrthoDB" id="5293276at2"/>
<sequence>MITRLILQTAVWLACMGALLFGAAGTLAWPAGWWYLIETGGLSLWVGFWLARHDPGLLAERLAPIVQAQQSRWDRFFMVSVAVMWCAWLVLMGVDAMRYRWSAPLPVWLVSLGSLCIFLCIFMCLIVFRANSYAAPVVKIQASRGHKVIDTGPYAHVRHPMYAAALLLFIGTPLLLGSWWGLACVPLLVIGIGWRAVREERVLAAQLEGYTDYTTRVRYRFVPFIW</sequence>
<dbReference type="EMBL" id="CP014579">
    <property type="protein sequence ID" value="ANB75482.1"/>
    <property type="molecule type" value="Genomic_DNA"/>
</dbReference>
<protein>
    <submittedName>
        <fullName evidence="6">Isoprenylcysteine carboxyl methyltransferase</fullName>
    </submittedName>
</protein>
<dbReference type="PANTHER" id="PTHR43847:SF1">
    <property type="entry name" value="BLL3993 PROTEIN"/>
    <property type="match status" value="1"/>
</dbReference>
<keyword evidence="6" id="KW-0808">Transferase</keyword>
<dbReference type="GO" id="GO:0032259">
    <property type="term" value="P:methylation"/>
    <property type="evidence" value="ECO:0007669"/>
    <property type="project" value="UniProtKB-KW"/>
</dbReference>
<dbReference type="Proteomes" id="UP000076852">
    <property type="component" value="Chromosome 2"/>
</dbReference>
<keyword evidence="6" id="KW-0489">Methyltransferase</keyword>
<evidence type="ECO:0000256" key="5">
    <source>
        <dbReference type="SAM" id="Phobius"/>
    </source>
</evidence>
<feature type="transmembrane region" description="Helical" evidence="5">
    <location>
        <begin position="76"/>
        <end position="94"/>
    </location>
</feature>
<keyword evidence="3 5" id="KW-1133">Transmembrane helix</keyword>
<accession>A0A160FRP8</accession>
<dbReference type="InterPro" id="IPR007318">
    <property type="entry name" value="Phopholipid_MeTrfase"/>
</dbReference>
<keyword evidence="2 5" id="KW-0812">Transmembrane</keyword>
<comment type="subcellular location">
    <subcellularLocation>
        <location evidence="1">Endomembrane system</location>
        <topology evidence="1">Multi-pass membrane protein</topology>
    </subcellularLocation>
</comment>
<dbReference type="GO" id="GO:0008168">
    <property type="term" value="F:methyltransferase activity"/>
    <property type="evidence" value="ECO:0007669"/>
    <property type="project" value="UniProtKB-KW"/>
</dbReference>
<evidence type="ECO:0000256" key="3">
    <source>
        <dbReference type="ARBA" id="ARBA00022989"/>
    </source>
</evidence>
<feature type="transmembrane region" description="Helical" evidence="5">
    <location>
        <begin position="166"/>
        <end position="194"/>
    </location>
</feature>
<evidence type="ECO:0000256" key="2">
    <source>
        <dbReference type="ARBA" id="ARBA00022692"/>
    </source>
</evidence>
<feature type="transmembrane region" description="Helical" evidence="5">
    <location>
        <begin position="106"/>
        <end position="128"/>
    </location>
</feature>
<dbReference type="PANTHER" id="PTHR43847">
    <property type="entry name" value="BLL3993 PROTEIN"/>
    <property type="match status" value="1"/>
</dbReference>
<organism evidence="6 7">
    <name type="scientific">Paraburkholderia phytofirmans OLGA172</name>
    <dbReference type="NCBI Taxonomy" id="1417228"/>
    <lineage>
        <taxon>Bacteria</taxon>
        <taxon>Pseudomonadati</taxon>
        <taxon>Pseudomonadota</taxon>
        <taxon>Betaproteobacteria</taxon>
        <taxon>Burkholderiales</taxon>
        <taxon>Burkholderiaceae</taxon>
        <taxon>Paraburkholderia</taxon>
    </lineage>
</organism>
<dbReference type="Pfam" id="PF04191">
    <property type="entry name" value="PEMT"/>
    <property type="match status" value="1"/>
</dbReference>
<dbReference type="STRING" id="1804984.AYM40_24290"/>
<evidence type="ECO:0000313" key="7">
    <source>
        <dbReference type="Proteomes" id="UP000076852"/>
    </source>
</evidence>
<dbReference type="AlphaFoldDB" id="A0A160FRP8"/>
<evidence type="ECO:0000256" key="1">
    <source>
        <dbReference type="ARBA" id="ARBA00004127"/>
    </source>
</evidence>
<proteinExistence type="predicted"/>
<gene>
    <name evidence="6" type="ORF">AYM40_24290</name>
</gene>
<dbReference type="GO" id="GO:0012505">
    <property type="term" value="C:endomembrane system"/>
    <property type="evidence" value="ECO:0007669"/>
    <property type="project" value="UniProtKB-SubCell"/>
</dbReference>
<keyword evidence="4 5" id="KW-0472">Membrane</keyword>
<name>A0A160FRP8_9BURK</name>
<dbReference type="Gene3D" id="1.20.120.1630">
    <property type="match status" value="1"/>
</dbReference>
<keyword evidence="7" id="KW-1185">Reference proteome</keyword>
<evidence type="ECO:0000313" key="6">
    <source>
        <dbReference type="EMBL" id="ANB75482.1"/>
    </source>
</evidence>
<dbReference type="KEGG" id="buz:AYM40_24290"/>
<reference evidence="6 7" key="1">
    <citation type="journal article" date="2016" name="Gene">
        <title>PacBio SMRT assembly of a complex multi-replicon genome reveals chlorocatechol degradative operon in a region of genome plasticity.</title>
        <authorList>
            <person name="Ricker N."/>
            <person name="Shen S.Y."/>
            <person name="Goordial J."/>
            <person name="Jin S."/>
            <person name="Fulthorpe R.R."/>
        </authorList>
    </citation>
    <scope>NUCLEOTIDE SEQUENCE [LARGE SCALE GENOMIC DNA]</scope>
    <source>
        <strain evidence="6 7">OLGA172</strain>
    </source>
</reference>
<dbReference type="RefSeq" id="WP_063498768.1">
    <property type="nucleotide sequence ID" value="NZ_CP014579.1"/>
</dbReference>
<evidence type="ECO:0000256" key="4">
    <source>
        <dbReference type="ARBA" id="ARBA00023136"/>
    </source>
</evidence>